<proteinExistence type="predicted"/>
<name>N6UDC3_DENPD</name>
<sequence>MNAFCPASIKYREKNDECEISIIKTHTHEMDLEYLKLTGENKNSIAQKIASGISFNRILDEIRQSLYEGDELQRIHLLTRKDLLNIEKQYNLRTSFENHKNDAISVEGWVQQEQKYPVSSVLYYKTQGRIDLDIPNLNSDDFVLIIMNEAQAEILKKFGSKTLCIDGTHGLNQYGFELITLLVLDDLNQGFSCVFLLTNRTDTFVSQLFFSKIKGRIGDLNAENFMSDMDDSFFNGFHTRKESVGKFPLTSDAIQQAGSQRTSNNDIENIIISEVAKKKERVSNNDLEKAKLKDMIITIIDNATIIRRIKAKKSPGRDGITNKMLKNLPRKGLVAVANLINIK</sequence>
<dbReference type="EMBL" id="KB740655">
    <property type="protein sequence ID" value="ENN79700.1"/>
    <property type="molecule type" value="Genomic_DNA"/>
</dbReference>
<dbReference type="PANTHER" id="PTHR33936:SF24">
    <property type="entry name" value="C2H2-TYPE DOMAIN-CONTAINING PROTEIN"/>
    <property type="match status" value="1"/>
</dbReference>
<reference evidence="1" key="1">
    <citation type="journal article" date="2013" name="Genome Biol.">
        <title>Draft genome of the mountain pine beetle, Dendroctonus ponderosae Hopkins, a major forest pest.</title>
        <authorList>
            <person name="Keeling C.I."/>
            <person name="Yuen M.M."/>
            <person name="Liao N.Y."/>
            <person name="Docking T.R."/>
            <person name="Chan S.K."/>
            <person name="Taylor G.A."/>
            <person name="Palmquist D.L."/>
            <person name="Jackman S.D."/>
            <person name="Nguyen A."/>
            <person name="Li M."/>
            <person name="Henderson H."/>
            <person name="Janes J.K."/>
            <person name="Zhao Y."/>
            <person name="Pandoh P."/>
            <person name="Moore R."/>
            <person name="Sperling F.A."/>
            <person name="Huber D.P."/>
            <person name="Birol I."/>
            <person name="Jones S.J."/>
            <person name="Bohlmann J."/>
        </authorList>
    </citation>
    <scope>NUCLEOTIDE SEQUENCE</scope>
</reference>
<dbReference type="OMA" id="KTHTHEM"/>
<dbReference type="HOGENOM" id="CLU_809555_0_0_1"/>
<evidence type="ECO:0000313" key="1">
    <source>
        <dbReference type="EMBL" id="ENN79700.1"/>
    </source>
</evidence>
<dbReference type="InterPro" id="IPR052797">
    <property type="entry name" value="RegFact_GeneExpr_CellDeath"/>
</dbReference>
<dbReference type="AlphaFoldDB" id="N6UDC3"/>
<organism evidence="1">
    <name type="scientific">Dendroctonus ponderosae</name>
    <name type="common">Mountain pine beetle</name>
    <dbReference type="NCBI Taxonomy" id="77166"/>
    <lineage>
        <taxon>Eukaryota</taxon>
        <taxon>Metazoa</taxon>
        <taxon>Ecdysozoa</taxon>
        <taxon>Arthropoda</taxon>
        <taxon>Hexapoda</taxon>
        <taxon>Insecta</taxon>
        <taxon>Pterygota</taxon>
        <taxon>Neoptera</taxon>
        <taxon>Endopterygota</taxon>
        <taxon>Coleoptera</taxon>
        <taxon>Polyphaga</taxon>
        <taxon>Cucujiformia</taxon>
        <taxon>Curculionidae</taxon>
        <taxon>Scolytinae</taxon>
        <taxon>Dendroctonus</taxon>
    </lineage>
</organism>
<gene>
    <name evidence="1" type="ORF">YQE_03858</name>
</gene>
<protein>
    <submittedName>
        <fullName evidence="1">Uncharacterized protein</fullName>
    </submittedName>
</protein>
<dbReference type="PANTHER" id="PTHR33936">
    <property type="entry name" value="PROTEIN CBG17840"/>
    <property type="match status" value="1"/>
</dbReference>
<feature type="non-terminal residue" evidence="1">
    <location>
        <position position="1"/>
    </location>
</feature>
<dbReference type="OrthoDB" id="6782111at2759"/>
<accession>N6UDC3</accession>